<dbReference type="Proteomes" id="UP000185557">
    <property type="component" value="Unassembled WGS sequence"/>
</dbReference>
<dbReference type="PANTHER" id="PTHR46268:SF8">
    <property type="entry name" value="UNIVERSAL STRESS PROTEIN SLL1388"/>
    <property type="match status" value="1"/>
</dbReference>
<dbReference type="OrthoDB" id="465511at2"/>
<dbReference type="SUPFAM" id="SSF52402">
    <property type="entry name" value="Adenine nucleotide alpha hydrolases-like"/>
    <property type="match status" value="1"/>
</dbReference>
<protein>
    <recommendedName>
        <fullName evidence="2">UspA domain-containing protein</fullName>
    </recommendedName>
</protein>
<dbReference type="PRINTS" id="PR01438">
    <property type="entry name" value="UNVRSLSTRESS"/>
</dbReference>
<dbReference type="PANTHER" id="PTHR46268">
    <property type="entry name" value="STRESS RESPONSE PROTEIN NHAX"/>
    <property type="match status" value="1"/>
</dbReference>
<dbReference type="Gene3D" id="3.40.50.620">
    <property type="entry name" value="HUPs"/>
    <property type="match status" value="1"/>
</dbReference>
<keyword evidence="4" id="KW-1185">Reference proteome</keyword>
<sequence length="170" mass="18298">MSYRKILVALDRTAASDRVFDYALDLAQSSQGQLKLVHNPALKPYDNLGQLIDAGAGLQNSAKVQHEAEAAQLDQSQETRQWLEQLRGEALNRQVSTEIVCETAAPGPFICQLAETWAADVVVMGNSGKKGLKKLILGSVSEYVAKHAPCPTLVVPNDSGLEVELLSKAG</sequence>
<evidence type="ECO:0000313" key="4">
    <source>
        <dbReference type="Proteomes" id="UP000185557"/>
    </source>
</evidence>
<feature type="domain" description="UspA" evidence="2">
    <location>
        <begin position="3"/>
        <end position="156"/>
    </location>
</feature>
<evidence type="ECO:0000256" key="1">
    <source>
        <dbReference type="ARBA" id="ARBA00008791"/>
    </source>
</evidence>
<dbReference type="InterPro" id="IPR006015">
    <property type="entry name" value="Universal_stress_UspA"/>
</dbReference>
<dbReference type="EMBL" id="MRCG01000021">
    <property type="protein sequence ID" value="OKH44666.1"/>
    <property type="molecule type" value="Genomic_DNA"/>
</dbReference>
<evidence type="ECO:0000259" key="2">
    <source>
        <dbReference type="Pfam" id="PF00582"/>
    </source>
</evidence>
<dbReference type="AlphaFoldDB" id="A0A1U7IZX4"/>
<dbReference type="STRING" id="549789.NIES30_21880"/>
<comment type="caution">
    <text evidence="3">The sequence shown here is derived from an EMBL/GenBank/DDBJ whole genome shotgun (WGS) entry which is preliminary data.</text>
</comment>
<dbReference type="InterPro" id="IPR006016">
    <property type="entry name" value="UspA"/>
</dbReference>
<comment type="similarity">
    <text evidence="1">Belongs to the universal stress protein A family.</text>
</comment>
<evidence type="ECO:0000313" key="3">
    <source>
        <dbReference type="EMBL" id="OKH44666.1"/>
    </source>
</evidence>
<name>A0A1U7IZX4_9CYAN</name>
<dbReference type="Pfam" id="PF00582">
    <property type="entry name" value="Usp"/>
    <property type="match status" value="1"/>
</dbReference>
<organism evidence="3 4">
    <name type="scientific">Phormidium tenue NIES-30</name>
    <dbReference type="NCBI Taxonomy" id="549789"/>
    <lineage>
        <taxon>Bacteria</taxon>
        <taxon>Bacillati</taxon>
        <taxon>Cyanobacteriota</taxon>
        <taxon>Cyanophyceae</taxon>
        <taxon>Oscillatoriophycideae</taxon>
        <taxon>Oscillatoriales</taxon>
        <taxon>Oscillatoriaceae</taxon>
        <taxon>Phormidium</taxon>
    </lineage>
</organism>
<reference evidence="3 4" key="1">
    <citation type="submission" date="2016-11" db="EMBL/GenBank/DDBJ databases">
        <title>Draft Genome Sequences of Nine Cyanobacterial Strains from Diverse Habitats.</title>
        <authorList>
            <person name="Zhu T."/>
            <person name="Hou S."/>
            <person name="Lu X."/>
            <person name="Hess W.R."/>
        </authorList>
    </citation>
    <scope>NUCLEOTIDE SEQUENCE [LARGE SCALE GENOMIC DNA]</scope>
    <source>
        <strain evidence="3 4">NIES-30</strain>
    </source>
</reference>
<dbReference type="InterPro" id="IPR014729">
    <property type="entry name" value="Rossmann-like_a/b/a_fold"/>
</dbReference>
<accession>A0A1U7IZX4</accession>
<proteinExistence type="inferred from homology"/>
<gene>
    <name evidence="3" type="ORF">NIES30_21880</name>
</gene>
<dbReference type="CDD" id="cd00293">
    <property type="entry name" value="USP-like"/>
    <property type="match status" value="1"/>
</dbReference>
<dbReference type="RefSeq" id="WP_073610582.1">
    <property type="nucleotide sequence ID" value="NZ_MRCG01000021.1"/>
</dbReference>